<dbReference type="InterPro" id="IPR015854">
    <property type="entry name" value="ABC_transpr_LolD-like"/>
</dbReference>
<name>A0A1H8HLF5_9FLAO</name>
<gene>
    <name evidence="8" type="ORF">SAMN04487942_0243</name>
</gene>
<dbReference type="InterPro" id="IPR017871">
    <property type="entry name" value="ABC_transporter-like_CS"/>
</dbReference>
<dbReference type="SUPFAM" id="SSF52540">
    <property type="entry name" value="P-loop containing nucleoside triphosphate hydrolases"/>
    <property type="match status" value="1"/>
</dbReference>
<comment type="function">
    <text evidence="1">Part of the ABC transporter FtsEX involved in cellular division. Important for assembly or stability of the septal ring.</text>
</comment>
<evidence type="ECO:0000313" key="8">
    <source>
        <dbReference type="EMBL" id="SEN57001.1"/>
    </source>
</evidence>
<accession>A0A1H8HLF5</accession>
<feature type="domain" description="ABC transporter" evidence="7">
    <location>
        <begin position="65"/>
        <end position="285"/>
    </location>
</feature>
<dbReference type="SMART" id="SM00382">
    <property type="entry name" value="AAA"/>
    <property type="match status" value="1"/>
</dbReference>
<evidence type="ECO:0000256" key="2">
    <source>
        <dbReference type="ARBA" id="ARBA00005417"/>
    </source>
</evidence>
<dbReference type="Pfam" id="PF00005">
    <property type="entry name" value="ABC_tran"/>
    <property type="match status" value="1"/>
</dbReference>
<keyword evidence="8" id="KW-0132">Cell division</keyword>
<dbReference type="GO" id="GO:0051301">
    <property type="term" value="P:cell division"/>
    <property type="evidence" value="ECO:0007669"/>
    <property type="project" value="UniProtKB-KW"/>
</dbReference>
<dbReference type="GO" id="GO:0005524">
    <property type="term" value="F:ATP binding"/>
    <property type="evidence" value="ECO:0007669"/>
    <property type="project" value="UniProtKB-KW"/>
</dbReference>
<dbReference type="PROSITE" id="PS00211">
    <property type="entry name" value="ABC_TRANSPORTER_1"/>
    <property type="match status" value="1"/>
</dbReference>
<dbReference type="GO" id="GO:0016887">
    <property type="term" value="F:ATP hydrolysis activity"/>
    <property type="evidence" value="ECO:0007669"/>
    <property type="project" value="InterPro"/>
</dbReference>
<sequence length="287" mass="32554">MNIFFYSLDFNLLYCNINQIKHPNFSILFVIFVILSNTTEFILNRTVILLLLPNKQMQIMSQSVLSLKNVTIYQEGKSILTEVNLEVKHGEFLYIIGKTGSGKSSLMKTLYADLPLTEGEGHIVDFDLATLKEDDIPFLRRKIGIVFQDFKLLPDRTVNDNMLFVLKATGWTDNVEMQNKIDEVLNKVGMRDFGKKMPHQLSGGEQQRVAIARALLNDPELILADEPTGNLDPQTSAEVLEVLKKINANGKTIIMATHDYALLMKFPSKTLKCEDAKIFEVIQQRNA</sequence>
<dbReference type="Gene3D" id="3.40.50.300">
    <property type="entry name" value="P-loop containing nucleotide triphosphate hydrolases"/>
    <property type="match status" value="1"/>
</dbReference>
<organism evidence="8 9">
    <name type="scientific">Flavobacterium sinopsychrotolerans</name>
    <dbReference type="NCBI Taxonomy" id="604089"/>
    <lineage>
        <taxon>Bacteria</taxon>
        <taxon>Pseudomonadati</taxon>
        <taxon>Bacteroidota</taxon>
        <taxon>Flavobacteriia</taxon>
        <taxon>Flavobacteriales</taxon>
        <taxon>Flavobacteriaceae</taxon>
        <taxon>Flavobacterium</taxon>
    </lineage>
</organism>
<dbReference type="InterPro" id="IPR003593">
    <property type="entry name" value="AAA+_ATPase"/>
</dbReference>
<proteinExistence type="inferred from homology"/>
<dbReference type="GO" id="GO:0005886">
    <property type="term" value="C:plasma membrane"/>
    <property type="evidence" value="ECO:0007669"/>
    <property type="project" value="TreeGrafter"/>
</dbReference>
<dbReference type="AlphaFoldDB" id="A0A1H8HLF5"/>
<evidence type="ECO:0000256" key="5">
    <source>
        <dbReference type="ARBA" id="ARBA00022741"/>
    </source>
</evidence>
<reference evidence="9" key="1">
    <citation type="submission" date="2016-10" db="EMBL/GenBank/DDBJ databases">
        <authorList>
            <person name="Varghese N."/>
            <person name="Submissions S."/>
        </authorList>
    </citation>
    <scope>NUCLEOTIDE SEQUENCE [LARGE SCALE GENOMIC DNA]</scope>
    <source>
        <strain evidence="9">CGMCC 1.8704</strain>
    </source>
</reference>
<dbReference type="PROSITE" id="PS50893">
    <property type="entry name" value="ABC_TRANSPORTER_2"/>
    <property type="match status" value="1"/>
</dbReference>
<dbReference type="InterPro" id="IPR003439">
    <property type="entry name" value="ABC_transporter-like_ATP-bd"/>
</dbReference>
<evidence type="ECO:0000259" key="7">
    <source>
        <dbReference type="PROSITE" id="PS50893"/>
    </source>
</evidence>
<dbReference type="PANTHER" id="PTHR24220:SF470">
    <property type="entry name" value="CELL DIVISION ATP-BINDING PROTEIN FTSE"/>
    <property type="match status" value="1"/>
</dbReference>
<evidence type="ECO:0000256" key="1">
    <source>
        <dbReference type="ARBA" id="ARBA00002579"/>
    </source>
</evidence>
<keyword evidence="6 8" id="KW-0067">ATP-binding</keyword>
<evidence type="ECO:0000256" key="6">
    <source>
        <dbReference type="ARBA" id="ARBA00022840"/>
    </source>
</evidence>
<dbReference type="FunFam" id="3.40.50.300:FF:000056">
    <property type="entry name" value="Cell division ATP-binding protein FtsE"/>
    <property type="match status" value="1"/>
</dbReference>
<keyword evidence="4" id="KW-0813">Transport</keyword>
<dbReference type="PANTHER" id="PTHR24220">
    <property type="entry name" value="IMPORT ATP-BINDING PROTEIN"/>
    <property type="match status" value="1"/>
</dbReference>
<dbReference type="EMBL" id="FODN01000001">
    <property type="protein sequence ID" value="SEN57001.1"/>
    <property type="molecule type" value="Genomic_DNA"/>
</dbReference>
<dbReference type="Proteomes" id="UP000198657">
    <property type="component" value="Unassembled WGS sequence"/>
</dbReference>
<dbReference type="InterPro" id="IPR017911">
    <property type="entry name" value="MacB-like_ATP-bd"/>
</dbReference>
<dbReference type="InterPro" id="IPR027417">
    <property type="entry name" value="P-loop_NTPase"/>
</dbReference>
<keyword evidence="9" id="KW-1185">Reference proteome</keyword>
<keyword evidence="5" id="KW-0547">Nucleotide-binding</keyword>
<evidence type="ECO:0000256" key="4">
    <source>
        <dbReference type="ARBA" id="ARBA00022448"/>
    </source>
</evidence>
<evidence type="ECO:0000313" key="9">
    <source>
        <dbReference type="Proteomes" id="UP000198657"/>
    </source>
</evidence>
<dbReference type="GO" id="GO:0022857">
    <property type="term" value="F:transmembrane transporter activity"/>
    <property type="evidence" value="ECO:0007669"/>
    <property type="project" value="TreeGrafter"/>
</dbReference>
<comment type="similarity">
    <text evidence="2">Belongs to the ABC transporter superfamily.</text>
</comment>
<dbReference type="STRING" id="604089.SAMN04487942_0243"/>
<protein>
    <recommendedName>
        <fullName evidence="3">Cell division ATP-binding protein FtsE</fullName>
    </recommendedName>
</protein>
<dbReference type="CDD" id="cd03255">
    <property type="entry name" value="ABC_MJ0796_LolCDE_FtsE"/>
    <property type="match status" value="1"/>
</dbReference>
<evidence type="ECO:0000256" key="3">
    <source>
        <dbReference type="ARBA" id="ARBA00020019"/>
    </source>
</evidence>
<keyword evidence="8" id="KW-0131">Cell cycle</keyword>